<proteinExistence type="predicted"/>
<dbReference type="InterPro" id="IPR011009">
    <property type="entry name" value="Kinase-like_dom_sf"/>
</dbReference>
<gene>
    <name evidence="1" type="ORF">ATEIFO6365_0003032200</name>
</gene>
<dbReference type="PANTHER" id="PTHR21310">
    <property type="entry name" value="AMINOGLYCOSIDE PHOSPHOTRANSFERASE-RELATED-RELATED"/>
    <property type="match status" value="1"/>
</dbReference>
<keyword evidence="2" id="KW-1185">Reference proteome</keyword>
<dbReference type="InterPro" id="IPR051678">
    <property type="entry name" value="AGP_Transferase"/>
</dbReference>
<dbReference type="AlphaFoldDB" id="A0A5M3YVH6"/>
<dbReference type="VEuPathDB" id="FungiDB:ATEG_06705"/>
<protein>
    <submittedName>
        <fullName evidence="1">Uncharacterized protein</fullName>
    </submittedName>
</protein>
<name>A0A5M3YVH6_ASPTE</name>
<dbReference type="OrthoDB" id="3645574at2759"/>
<dbReference type="VEuPathDB" id="FungiDB:ATEG_08282"/>
<evidence type="ECO:0000313" key="1">
    <source>
        <dbReference type="EMBL" id="GFF14256.1"/>
    </source>
</evidence>
<dbReference type="PANTHER" id="PTHR21310:SF37">
    <property type="entry name" value="AMINOGLYCOSIDE PHOSPHOTRANSFERASE DOMAIN-CONTAINING PROTEIN"/>
    <property type="match status" value="1"/>
</dbReference>
<dbReference type="Proteomes" id="UP000452235">
    <property type="component" value="Unassembled WGS sequence"/>
</dbReference>
<reference evidence="1 2" key="1">
    <citation type="submission" date="2020-01" db="EMBL/GenBank/DDBJ databases">
        <title>Aspergillus terreus IFO 6365 whole genome shotgun sequence.</title>
        <authorList>
            <person name="Kanamasa S."/>
            <person name="Takahashi H."/>
        </authorList>
    </citation>
    <scope>NUCLEOTIDE SEQUENCE [LARGE SCALE GENOMIC DNA]</scope>
    <source>
        <strain evidence="1 2">IFO 6365</strain>
    </source>
</reference>
<evidence type="ECO:0000313" key="2">
    <source>
        <dbReference type="Proteomes" id="UP000452235"/>
    </source>
</evidence>
<dbReference type="SUPFAM" id="SSF56112">
    <property type="entry name" value="Protein kinase-like (PK-like)"/>
    <property type="match status" value="1"/>
</dbReference>
<organism evidence="1 2">
    <name type="scientific">Aspergillus terreus</name>
    <dbReference type="NCBI Taxonomy" id="33178"/>
    <lineage>
        <taxon>Eukaryota</taxon>
        <taxon>Fungi</taxon>
        <taxon>Dikarya</taxon>
        <taxon>Ascomycota</taxon>
        <taxon>Pezizomycotina</taxon>
        <taxon>Eurotiomycetes</taxon>
        <taxon>Eurotiomycetidae</taxon>
        <taxon>Eurotiales</taxon>
        <taxon>Aspergillaceae</taxon>
        <taxon>Aspergillus</taxon>
        <taxon>Aspergillus subgen. Circumdati</taxon>
    </lineage>
</organism>
<sequence>MPKKKHLLRKEVTYSDIKDEELNILHQLGYHAEQSRFFAHLLDRRGWMQTVVAHHLNVSPAACHVAGIEEWLHGSFNVCVPIAIDTWNGKRVLLRFPLPYRVGEAMLSNTWKEGHHNTKLRTNLLRDLGRIFLSLCRVPLPSIGSFIIDKNGFLRLANRPLSVEIELLENEDIPTDIPREYTYSTVDSYVIDVLGAHDNRFRYQPNAVNNLGDCAYQLSVLTAMRTIFQSIFTRSCRRGPFVFMFTDLHQSNIFVDSDWHITCLVDLEWACTRPIEMVMPPYWFTDKGVDELVAAEYDVIRRQFMELLAAEEKELGCAALMKSNDRSALLRLSDVMNRTWETGAFWYALALSSPSGLFTIFSNHIKPLFCKDYNEEFGVVMPFFFEKDVGGIAGRKLADKKEYDRNLRDAFEDCSD</sequence>
<comment type="caution">
    <text evidence="1">The sequence shown here is derived from an EMBL/GenBank/DDBJ whole genome shotgun (WGS) entry which is preliminary data.</text>
</comment>
<accession>A0A5M3YVH6</accession>
<dbReference type="EMBL" id="BLJY01000003">
    <property type="protein sequence ID" value="GFF14256.1"/>
    <property type="molecule type" value="Genomic_DNA"/>
</dbReference>